<dbReference type="PROSITE" id="PS51318">
    <property type="entry name" value="TAT"/>
    <property type="match status" value="1"/>
</dbReference>
<comment type="similarity">
    <text evidence="1">Belongs to the bacterial solute-binding protein 5 family.</text>
</comment>
<reference evidence="6" key="1">
    <citation type="journal article" date="2019" name="Int. J. Syst. Evol. Microbiol.">
        <title>The Global Catalogue of Microorganisms (GCM) 10K type strain sequencing project: providing services to taxonomists for standard genome sequencing and annotation.</title>
        <authorList>
            <consortium name="The Broad Institute Genomics Platform"/>
            <consortium name="The Broad Institute Genome Sequencing Center for Infectious Disease"/>
            <person name="Wu L."/>
            <person name="Ma J."/>
        </authorList>
    </citation>
    <scope>NUCLEOTIDE SEQUENCE [LARGE SCALE GENOMIC DNA]</scope>
    <source>
        <strain evidence="6">JCM 16548</strain>
    </source>
</reference>
<dbReference type="InterPro" id="IPR006311">
    <property type="entry name" value="TAT_signal"/>
</dbReference>
<keyword evidence="2" id="KW-0813">Transport</keyword>
<dbReference type="PANTHER" id="PTHR30290:SF9">
    <property type="entry name" value="OLIGOPEPTIDE-BINDING PROTEIN APPA"/>
    <property type="match status" value="1"/>
</dbReference>
<feature type="domain" description="Solute-binding protein family 5" evidence="4">
    <location>
        <begin position="100"/>
        <end position="443"/>
    </location>
</feature>
<dbReference type="EMBL" id="BAAAYX010000003">
    <property type="protein sequence ID" value="GAA3697734.1"/>
    <property type="molecule type" value="Genomic_DNA"/>
</dbReference>
<dbReference type="InterPro" id="IPR039424">
    <property type="entry name" value="SBP_5"/>
</dbReference>
<keyword evidence="6" id="KW-1185">Reference proteome</keyword>
<dbReference type="Gene3D" id="3.40.190.10">
    <property type="entry name" value="Periplasmic binding protein-like II"/>
    <property type="match status" value="1"/>
</dbReference>
<proteinExistence type="inferred from homology"/>
<evidence type="ECO:0000259" key="4">
    <source>
        <dbReference type="Pfam" id="PF00496"/>
    </source>
</evidence>
<dbReference type="Pfam" id="PF00496">
    <property type="entry name" value="SBP_bac_5"/>
    <property type="match status" value="1"/>
</dbReference>
<name>A0ABP7CWW9_9ACTN</name>
<keyword evidence="3" id="KW-0732">Signal</keyword>
<dbReference type="SUPFAM" id="SSF53850">
    <property type="entry name" value="Periplasmic binding protein-like II"/>
    <property type="match status" value="1"/>
</dbReference>
<dbReference type="CDD" id="cd00995">
    <property type="entry name" value="PBP2_NikA_DppA_OppA_like"/>
    <property type="match status" value="1"/>
</dbReference>
<accession>A0ABP7CWW9</accession>
<dbReference type="PIRSF" id="PIRSF002741">
    <property type="entry name" value="MppA"/>
    <property type="match status" value="1"/>
</dbReference>
<evidence type="ECO:0000256" key="2">
    <source>
        <dbReference type="ARBA" id="ARBA00022448"/>
    </source>
</evidence>
<evidence type="ECO:0000313" key="5">
    <source>
        <dbReference type="EMBL" id="GAA3697734.1"/>
    </source>
</evidence>
<evidence type="ECO:0000256" key="3">
    <source>
        <dbReference type="ARBA" id="ARBA00022729"/>
    </source>
</evidence>
<evidence type="ECO:0000313" key="6">
    <source>
        <dbReference type="Proteomes" id="UP001500051"/>
    </source>
</evidence>
<protein>
    <submittedName>
        <fullName evidence="5">ABC transporter substrate-binding protein</fullName>
    </submittedName>
</protein>
<organism evidence="5 6">
    <name type="scientific">Microlunatus aurantiacus</name>
    <dbReference type="NCBI Taxonomy" id="446786"/>
    <lineage>
        <taxon>Bacteria</taxon>
        <taxon>Bacillati</taxon>
        <taxon>Actinomycetota</taxon>
        <taxon>Actinomycetes</taxon>
        <taxon>Propionibacteriales</taxon>
        <taxon>Propionibacteriaceae</taxon>
        <taxon>Microlunatus</taxon>
    </lineage>
</organism>
<dbReference type="InterPro" id="IPR030678">
    <property type="entry name" value="Peptide/Ni-bd"/>
</dbReference>
<evidence type="ECO:0000256" key="1">
    <source>
        <dbReference type="ARBA" id="ARBA00005695"/>
    </source>
</evidence>
<dbReference type="Gene3D" id="3.10.105.10">
    <property type="entry name" value="Dipeptide-binding Protein, Domain 3"/>
    <property type="match status" value="1"/>
</dbReference>
<dbReference type="PANTHER" id="PTHR30290">
    <property type="entry name" value="PERIPLASMIC BINDING COMPONENT OF ABC TRANSPORTER"/>
    <property type="match status" value="1"/>
</dbReference>
<comment type="caution">
    <text evidence="5">The sequence shown here is derived from an EMBL/GenBank/DDBJ whole genome shotgun (WGS) entry which is preliminary data.</text>
</comment>
<dbReference type="InterPro" id="IPR000914">
    <property type="entry name" value="SBP_5_dom"/>
</dbReference>
<dbReference type="Proteomes" id="UP001500051">
    <property type="component" value="Unassembled WGS sequence"/>
</dbReference>
<gene>
    <name evidence="5" type="ORF">GCM10022204_12350</name>
</gene>
<dbReference type="Gene3D" id="3.90.76.10">
    <property type="entry name" value="Dipeptide-binding Protein, Domain 1"/>
    <property type="match status" value="1"/>
</dbReference>
<sequence>MSTPTRPLTPGTLSRRSVLQGLTALGVGASLFGAAGCESAVSQANASGAAGTPQRGGTIKAGIAQDVIPGNFLTNSNTGITVIIGLAYDFLIRYPNDKVEPTPALATAWRLAEDGRSLTLDLRDDVTFHSGRPFTSKDVEFSIKTYADPLWTAQLRSTAAAITSFDTGEAHTITLGFEHPLGNVFDLLDTVPILDSESIDELRTGAKFIGTGPFQVSGWKPNTSIGFTRNERYWVPERPYADAVDVTIIPDPKALLAALKSGQVQFANGLSSLDVENLTKGDDFTKIRLEGAEKQLYVGSNVTAKPLDDVRVRQAIAYAVDKDRVVSDVVRGAGYTASLPWPRYSAAFDEAANATYARDVTKAKTLLAEVGTIPTLPLTYQTGPLQEALAAIVQSNLADIGITVELDPVDGAQFVKQLIGAQFKGLWIAIHSWAQYTPSTLTVSAYPFNAHKNASRFESRDYVAAADAAWEIPDGASAEAVAAYRTVSEQLLDEVFLAEIAIYWEQWASSSALQGAGYTKRSELLLTDAYLTTA</sequence>
<dbReference type="RefSeq" id="WP_344811429.1">
    <property type="nucleotide sequence ID" value="NZ_BAAAYX010000003.1"/>
</dbReference>